<evidence type="ECO:0000313" key="2">
    <source>
        <dbReference type="Proteomes" id="UP001059295"/>
    </source>
</evidence>
<reference evidence="1" key="1">
    <citation type="journal article" date="2022" name="Cell">
        <title>Design, construction, and in vivo augmentation of a complex gut microbiome.</title>
        <authorList>
            <person name="Cheng A.G."/>
            <person name="Ho P.Y."/>
            <person name="Aranda-Diaz A."/>
            <person name="Jain S."/>
            <person name="Yu F.B."/>
            <person name="Meng X."/>
            <person name="Wang M."/>
            <person name="Iakiviak M."/>
            <person name="Nagashima K."/>
            <person name="Zhao A."/>
            <person name="Murugkar P."/>
            <person name="Patil A."/>
            <person name="Atabakhsh K."/>
            <person name="Weakley A."/>
            <person name="Yan J."/>
            <person name="Brumbaugh A.R."/>
            <person name="Higginbottom S."/>
            <person name="Dimas A."/>
            <person name="Shiver A.L."/>
            <person name="Deutschbauer A."/>
            <person name="Neff N."/>
            <person name="Sonnenburg J.L."/>
            <person name="Huang K.C."/>
            <person name="Fischbach M.A."/>
        </authorList>
    </citation>
    <scope>NUCLEOTIDE SEQUENCE</scope>
    <source>
        <strain evidence="1">AP11</strain>
    </source>
</reference>
<dbReference type="EMBL" id="CP102294">
    <property type="protein sequence ID" value="UWN56348.1"/>
    <property type="molecule type" value="Genomic_DNA"/>
</dbReference>
<name>A0ABY5UWK4_9BACT</name>
<proteinExistence type="predicted"/>
<evidence type="ECO:0000313" key="1">
    <source>
        <dbReference type="EMBL" id="UWN56348.1"/>
    </source>
</evidence>
<keyword evidence="2" id="KW-1185">Reference proteome</keyword>
<accession>A0ABY5UWK4</accession>
<sequence length="405" mass="46286">MKKGILTRIFGGGRLAVPLALAVVSSAAQTPLERELLSSGFENVRQLKGETGSYVFLEPVPFRSMRDAVDAVTGRIGAAGDSAGGPMTVVWTEDRIPKFVLETGGYPDSVRWRLDFDTRDAREAWKRSLTSRPGAKRFLRSSAGRVDLILYPQFRFRNSRLDVMYEVQINLNPTLEVNLWRGSKLTAQLIVPILNEFYKEESRVRPGYLTLSQRFRLPANVLAKATFGNFSMNRWGADLKLFKPVGRHFGIYAEAGLTGISYLYFDGWSYAPMSKWTWMAGGNYLWNRFDLMFDVSAARYLGDDIGATAKVTRYFRRAAVGFYVQKTQKVDYNGGFYFALALPPYRIKRRRPVRVAPSRYFEMVYNAKAYLHYGRNYETSPDDNCAENFFNATRYNQIINNYTNH</sequence>
<dbReference type="GeneID" id="82891398"/>
<organism evidence="1 2">
    <name type="scientific">Alistipes ihumii AP11</name>
    <dbReference type="NCBI Taxonomy" id="1211813"/>
    <lineage>
        <taxon>Bacteria</taxon>
        <taxon>Pseudomonadati</taxon>
        <taxon>Bacteroidota</taxon>
        <taxon>Bacteroidia</taxon>
        <taxon>Bacteroidales</taxon>
        <taxon>Rikenellaceae</taxon>
        <taxon>Alistipes</taxon>
    </lineage>
</organism>
<dbReference type="Proteomes" id="UP001059295">
    <property type="component" value="Chromosome"/>
</dbReference>
<protein>
    <submittedName>
        <fullName evidence="1">YjbH domain-containing protein</fullName>
    </submittedName>
</protein>
<dbReference type="RefSeq" id="WP_019246141.1">
    <property type="nucleotide sequence ID" value="NZ_CAPH01000013.1"/>
</dbReference>
<gene>
    <name evidence="1" type="ORF">NQ491_06650</name>
</gene>